<evidence type="ECO:0000256" key="1">
    <source>
        <dbReference type="SAM" id="Phobius"/>
    </source>
</evidence>
<dbReference type="RefSeq" id="WP_077713931.1">
    <property type="nucleotide sequence ID" value="NZ_CP019698.1"/>
</dbReference>
<accession>A0A1S6IVW1</accession>
<sequence length="185" mass="21696">MQKYFGMAFLSIIPLMILAHSLPSQPNYQNYICATILLLPILFFFHFNFILFPEAVKKSDSLFIVVKIIYSSLEETILDKELKSTVKTKINNSLLTLGATMDERRKYLTNPQMFRPTKIIALDNAWRNFFIEAFSIIEKDLKDETLATWTFNKIQHKMNDHVQGQRIRNILKEMLGDSRYSFICK</sequence>
<dbReference type="KEGG" id="dfg:B0537_07280"/>
<dbReference type="AlphaFoldDB" id="A0A1S6IVW1"/>
<keyword evidence="1" id="KW-0472">Membrane</keyword>
<protein>
    <submittedName>
        <fullName evidence="2">Uncharacterized protein</fullName>
    </submittedName>
</protein>
<keyword evidence="1" id="KW-0812">Transmembrane</keyword>
<dbReference type="OrthoDB" id="1786818at2"/>
<reference evidence="2 3" key="1">
    <citation type="journal article" date="2016" name="Int. J. Syst. Evol. Microbiol.">
        <title>Desulfotomaculum ferrireducens sp. nov., a moderately thermophilic sulfate-reducing and dissimilatory Fe(III)-reducing bacterium isolated from compost.</title>
        <authorList>
            <person name="Yang G."/>
            <person name="Guo J."/>
            <person name="Zhuang L."/>
            <person name="Yuan Y."/>
            <person name="Zhou S."/>
        </authorList>
    </citation>
    <scope>NUCLEOTIDE SEQUENCE [LARGE SCALE GENOMIC DNA]</scope>
    <source>
        <strain evidence="2 3">GSS09</strain>
    </source>
</reference>
<dbReference type="Proteomes" id="UP000189464">
    <property type="component" value="Chromosome"/>
</dbReference>
<gene>
    <name evidence="2" type="ORF">B0537_07280</name>
</gene>
<keyword evidence="1" id="KW-1133">Transmembrane helix</keyword>
<evidence type="ECO:0000313" key="3">
    <source>
        <dbReference type="Proteomes" id="UP000189464"/>
    </source>
</evidence>
<evidence type="ECO:0000313" key="2">
    <source>
        <dbReference type="EMBL" id="AQS58903.1"/>
    </source>
</evidence>
<keyword evidence="3" id="KW-1185">Reference proteome</keyword>
<name>A0A1S6IVW1_9FIRM</name>
<dbReference type="EMBL" id="CP019698">
    <property type="protein sequence ID" value="AQS58903.1"/>
    <property type="molecule type" value="Genomic_DNA"/>
</dbReference>
<feature type="transmembrane region" description="Helical" evidence="1">
    <location>
        <begin position="31"/>
        <end position="52"/>
    </location>
</feature>
<organism evidence="2 3">
    <name type="scientific">Desulforamulus ferrireducens</name>
    <dbReference type="NCBI Taxonomy" id="1833852"/>
    <lineage>
        <taxon>Bacteria</taxon>
        <taxon>Bacillati</taxon>
        <taxon>Bacillota</taxon>
        <taxon>Clostridia</taxon>
        <taxon>Eubacteriales</taxon>
        <taxon>Peptococcaceae</taxon>
        <taxon>Desulforamulus</taxon>
    </lineage>
</organism>
<proteinExistence type="predicted"/>